<dbReference type="PRINTS" id="PR00702">
    <property type="entry name" value="ACRIFLAVINRP"/>
</dbReference>
<keyword evidence="1" id="KW-0812">Transmembrane</keyword>
<keyword evidence="3" id="KW-1185">Reference proteome</keyword>
<gene>
    <name evidence="2" type="ORF">GGQ72_002812</name>
</gene>
<proteinExistence type="predicted"/>
<dbReference type="GO" id="GO:0042910">
    <property type="term" value="F:xenobiotic transmembrane transporter activity"/>
    <property type="evidence" value="ECO:0007669"/>
    <property type="project" value="TreeGrafter"/>
</dbReference>
<dbReference type="Gene3D" id="3.30.2090.10">
    <property type="entry name" value="Multidrug efflux transporter AcrB TolC docking domain, DN and DC subdomains"/>
    <property type="match status" value="2"/>
</dbReference>
<protein>
    <submittedName>
        <fullName evidence="2">Multidrug efflux pump</fullName>
    </submittedName>
</protein>
<dbReference type="Gene3D" id="3.30.70.1430">
    <property type="entry name" value="Multidrug efflux transporter AcrB pore domain"/>
    <property type="match status" value="2"/>
</dbReference>
<feature type="transmembrane region" description="Helical" evidence="1">
    <location>
        <begin position="858"/>
        <end position="875"/>
    </location>
</feature>
<evidence type="ECO:0000313" key="3">
    <source>
        <dbReference type="Proteomes" id="UP000519897"/>
    </source>
</evidence>
<dbReference type="InterPro" id="IPR001036">
    <property type="entry name" value="Acrflvin-R"/>
</dbReference>
<dbReference type="InterPro" id="IPR027463">
    <property type="entry name" value="AcrB_DN_DC_subdom"/>
</dbReference>
<dbReference type="AlphaFoldDB" id="A0A7W6PSY0"/>
<dbReference type="PANTHER" id="PTHR32063">
    <property type="match status" value="1"/>
</dbReference>
<dbReference type="Gene3D" id="3.30.70.1440">
    <property type="entry name" value="Multidrug efflux transporter AcrB pore domain"/>
    <property type="match status" value="1"/>
</dbReference>
<keyword evidence="1" id="KW-1133">Transmembrane helix</keyword>
<dbReference type="PANTHER" id="PTHR32063:SF78">
    <property type="entry name" value="ACRB_ACRD_ACRF FAMILY PROTEIN"/>
    <property type="match status" value="1"/>
</dbReference>
<evidence type="ECO:0000313" key="2">
    <source>
        <dbReference type="EMBL" id="MBB4144255.1"/>
    </source>
</evidence>
<dbReference type="Pfam" id="PF00873">
    <property type="entry name" value="ACR_tran"/>
    <property type="match status" value="1"/>
</dbReference>
<dbReference type="Gene3D" id="1.20.1640.10">
    <property type="entry name" value="Multidrug efflux transporter AcrB transmembrane domain"/>
    <property type="match status" value="2"/>
</dbReference>
<dbReference type="SUPFAM" id="SSF82866">
    <property type="entry name" value="Multidrug efflux transporter AcrB transmembrane domain"/>
    <property type="match status" value="2"/>
</dbReference>
<feature type="transmembrane region" description="Helical" evidence="1">
    <location>
        <begin position="360"/>
        <end position="381"/>
    </location>
</feature>
<comment type="caution">
    <text evidence="2">The sequence shown here is derived from an EMBL/GenBank/DDBJ whole genome shotgun (WGS) entry which is preliminary data.</text>
</comment>
<dbReference type="Proteomes" id="UP000519897">
    <property type="component" value="Unassembled WGS sequence"/>
</dbReference>
<dbReference type="GO" id="GO:0005886">
    <property type="term" value="C:plasma membrane"/>
    <property type="evidence" value="ECO:0007669"/>
    <property type="project" value="TreeGrafter"/>
</dbReference>
<feature type="transmembrane region" description="Helical" evidence="1">
    <location>
        <begin position="334"/>
        <end position="353"/>
    </location>
</feature>
<name>A0A7W6PSY0_9HYPH</name>
<evidence type="ECO:0000256" key="1">
    <source>
        <dbReference type="SAM" id="Phobius"/>
    </source>
</evidence>
<reference evidence="2 3" key="1">
    <citation type="submission" date="2020-08" db="EMBL/GenBank/DDBJ databases">
        <title>Genomic Encyclopedia of Type Strains, Phase IV (KMG-IV): sequencing the most valuable type-strain genomes for metagenomic binning, comparative biology and taxonomic classification.</title>
        <authorList>
            <person name="Goeker M."/>
        </authorList>
    </citation>
    <scope>NUCLEOTIDE SEQUENCE [LARGE SCALE GENOMIC DNA]</scope>
    <source>
        <strain evidence="2 3">DSM 29514</strain>
    </source>
</reference>
<dbReference type="SUPFAM" id="SSF82693">
    <property type="entry name" value="Multidrug efflux transporter AcrB pore domain, PN1, PN2, PC1 and PC2 subdomains"/>
    <property type="match status" value="3"/>
</dbReference>
<feature type="transmembrane region" description="Helical" evidence="1">
    <location>
        <begin position="986"/>
        <end position="1012"/>
    </location>
</feature>
<dbReference type="EMBL" id="JACIEC010000003">
    <property type="protein sequence ID" value="MBB4144255.1"/>
    <property type="molecule type" value="Genomic_DNA"/>
</dbReference>
<feature type="transmembrane region" description="Helical" evidence="1">
    <location>
        <begin position="431"/>
        <end position="453"/>
    </location>
</feature>
<organism evidence="2 3">
    <name type="scientific">Rhizobium rhizoryzae</name>
    <dbReference type="NCBI Taxonomy" id="451876"/>
    <lineage>
        <taxon>Bacteria</taxon>
        <taxon>Pseudomonadati</taxon>
        <taxon>Pseudomonadota</taxon>
        <taxon>Alphaproteobacteria</taxon>
        <taxon>Hyphomicrobiales</taxon>
        <taxon>Rhizobiaceae</taxon>
        <taxon>Rhizobium/Agrobacterium group</taxon>
        <taxon>Rhizobium</taxon>
    </lineage>
</organism>
<dbReference type="RefSeq" id="WP_165131505.1">
    <property type="nucleotide sequence ID" value="NZ_CP049249.1"/>
</dbReference>
<feature type="transmembrane region" description="Helical" evidence="1">
    <location>
        <begin position="954"/>
        <end position="974"/>
    </location>
</feature>
<sequence length="1037" mass="110237">MNLSAPFIRRPVGTTLLAIGLMILGIVAYRFLPVSSLPAVDLPTIRVSASRPGADPESMASSVAAPLERHLGAIAGLTELTSTSGLGTTNIFLQFDISRNVDSAAQDVQAAINAAVADLPSDMPNLPSMRKANPAAAPILTLALTSSTLPASAIFDAADTVVVQRISQVEGVGDVNVSGADQPAVRVRLDPDRLAAIGLSANDVRNAIVNGNALAPVGAIDGPNAFYALSLNAQLTKPEDYGDLIIRSGDGTATRLSDIASVEPGVRNRRSDAWFNGKPAVLLNITKATDANVVATVDAVRALFPELKQLIPAGIEIDVLNDRTTTINASVKDMQFTLLATISLVMAVVFVFLRRLVPTFAAGITVPLSFAGAFAAMWLTGLSIDNLSLMALAVASGFVVDDAIVMIENVYANLEKGMSPLQAALEGASQIGFTVIAISVSLMAAFIPLFFMGGIVGKFFLTFSLTLAFTILVSTIVSLTLTPMICGHKLKPHDLEARANWFDRLVEGTMDSMIAFYDRTLSSLLHHRFLAIVTTAACIALTGYLYAKVPKGFIPRDDTGFVMGNSQAASDISYPAMVQLQRRALAIVEKDPAVKNIGASVGGGFLGTANRGQMQISLKPRAERDPTDVVVERLRRATAVIPGLDTSFHSPSDIRVGARSSDSEFQFTLWSADYAELITWAPRILARLRQEPLLTDVNSDRQPNGLQANVVVDRTAASRLGIRMSAVDTALNNAFAQRQVTVIYGERNQYRVILEAYPEFAKDPEHILKIYVPATGGTQVPLSAFSKVERTLAPIGVNHEDQFPSVTISYNVGPDITLSQANEAIKAAVADMHLPDTLHAEFAGDAANASDSSSNQPLLILAALLAVYIVLGILYESLVHPLTIISTLPSAGLGALLALWVSGTELTLVAFIGIILLIGIVKKNGIMLVDFALDAERRLGMTPAEAIHEACLKRFRPIMMTTLAAFMGALPLILASGPGADLHRPLGITIIGGLIVSQALTLYTTPIIYLIFSRWSGSRSKRELEAASAGPALKPNA</sequence>
<feature type="transmembrane region" description="Helical" evidence="1">
    <location>
        <begin position="12"/>
        <end position="32"/>
    </location>
</feature>
<feature type="transmembrane region" description="Helical" evidence="1">
    <location>
        <begin position="908"/>
        <end position="933"/>
    </location>
</feature>
<feature type="transmembrane region" description="Helical" evidence="1">
    <location>
        <begin position="459"/>
        <end position="481"/>
    </location>
</feature>
<accession>A0A7W6PSY0</accession>
<dbReference type="Gene3D" id="3.30.70.1320">
    <property type="entry name" value="Multidrug efflux transporter AcrB pore domain like"/>
    <property type="match status" value="1"/>
</dbReference>
<dbReference type="SUPFAM" id="SSF82714">
    <property type="entry name" value="Multidrug efflux transporter AcrB TolC docking domain, DN and DC subdomains"/>
    <property type="match status" value="2"/>
</dbReference>
<keyword evidence="1" id="KW-0472">Membrane</keyword>
<feature type="transmembrane region" description="Helical" evidence="1">
    <location>
        <begin position="529"/>
        <end position="547"/>
    </location>
</feature>